<reference evidence="2 3" key="1">
    <citation type="journal article" date="2015" name="Nat. Commun.">
        <title>Production of butyrate from lysine and the Amadori product fructoselysine by a human gut commensal.</title>
        <authorList>
            <person name="Bui T.P."/>
            <person name="Ritari J."/>
            <person name="Boeren S."/>
            <person name="de Waard P."/>
            <person name="Plugge C.M."/>
            <person name="de Vos W.M."/>
        </authorList>
    </citation>
    <scope>NUCLEOTIDE SEQUENCE [LARGE SCALE GENOMIC DNA]</scope>
    <source>
        <strain evidence="2 3">AF211</strain>
    </source>
</reference>
<dbReference type="AlphaFoldDB" id="A0A0S2W372"/>
<dbReference type="InterPro" id="IPR000510">
    <property type="entry name" value="Nase/OxRdtase_comp1"/>
</dbReference>
<keyword evidence="3" id="KW-1185">Reference proteome</keyword>
<evidence type="ECO:0000313" key="3">
    <source>
        <dbReference type="Proteomes" id="UP000064844"/>
    </source>
</evidence>
<dbReference type="PANTHER" id="PTHR42956:SF1">
    <property type="entry name" value="NITROGENASE IRON-MOLYBDENUM COFACTOR BIOSYNTHESIS PROTEIN NIFE"/>
    <property type="match status" value="1"/>
</dbReference>
<proteinExistence type="predicted"/>
<dbReference type="PATRIC" id="fig|1297617.4.peg.1409"/>
<dbReference type="EMBL" id="CP011307">
    <property type="protein sequence ID" value="ALP93769.1"/>
    <property type="molecule type" value="Genomic_DNA"/>
</dbReference>
<dbReference type="Proteomes" id="UP000064844">
    <property type="component" value="Chromosome"/>
</dbReference>
<dbReference type="eggNOG" id="COG2710">
    <property type="taxonomic scope" value="Bacteria"/>
</dbReference>
<dbReference type="PANTHER" id="PTHR42956">
    <property type="entry name" value="NITROGENASE IRON-MOLYBDENUM COFACTOR BIOSYNTHESIS PROTEIN NIFE"/>
    <property type="match status" value="1"/>
</dbReference>
<name>A0A0S2W372_9FIRM</name>
<dbReference type="STRING" id="1297617.IB211_01376c"/>
<dbReference type="Gene3D" id="3.40.50.1980">
    <property type="entry name" value="Nitrogenase molybdenum iron protein domain"/>
    <property type="match status" value="2"/>
</dbReference>
<dbReference type="GO" id="GO:0016491">
    <property type="term" value="F:oxidoreductase activity"/>
    <property type="evidence" value="ECO:0007669"/>
    <property type="project" value="InterPro"/>
</dbReference>
<evidence type="ECO:0000313" key="2">
    <source>
        <dbReference type="EMBL" id="ALP93769.1"/>
    </source>
</evidence>
<dbReference type="SUPFAM" id="SSF53807">
    <property type="entry name" value="Helical backbone' metal receptor"/>
    <property type="match status" value="1"/>
</dbReference>
<dbReference type="Pfam" id="PF00148">
    <property type="entry name" value="Oxidored_nitro"/>
    <property type="match status" value="1"/>
</dbReference>
<dbReference type="KEGG" id="ibu:IB211_01376c"/>
<gene>
    <name evidence="2" type="ORF">IB211_01376c</name>
</gene>
<reference evidence="3" key="2">
    <citation type="submission" date="2015-04" db="EMBL/GenBank/DDBJ databases">
        <title>A butyrogenic pathway from the amino acid lysine in a human gut commensal.</title>
        <authorList>
            <person name="de Vos W.M."/>
            <person name="Bui N.T.P."/>
            <person name="Plugge C.M."/>
            <person name="Ritari J."/>
        </authorList>
    </citation>
    <scope>NUCLEOTIDE SEQUENCE [LARGE SCALE GENOMIC DNA]</scope>
    <source>
        <strain evidence="3">AF211</strain>
    </source>
</reference>
<protein>
    <recommendedName>
        <fullName evidence="1">Nitrogenase/oxidoreductase component 1 domain-containing protein</fullName>
    </recommendedName>
</protein>
<accession>A0A0S2W372</accession>
<dbReference type="RefSeq" id="WP_058117551.1">
    <property type="nucleotide sequence ID" value="NZ_CP011307.1"/>
</dbReference>
<dbReference type="InterPro" id="IPR049939">
    <property type="entry name" value="NifE-like"/>
</dbReference>
<sequence>MHQPFFDDLRTLMYPSALLHTFGVNGKVSGSVGAAGEIGGGVVVILHGPRGCGFHYRHSARRRHQPFYPLLCSDLTEREIICGGADALRRTVSEAWERYRPALILIVPTPVSDILNEDIRAVAEASRTQGIRVAAVQSELFSHRDKNYSRTRVRELARQKITGDNRLELELKGCGFTEALWALVEQVMEPQPPLPRSVNIETVGWGSEGTLVLKEIGSFLGQCGINVHCWIPSAPLELLITAPAARLNLVKRVRWARRMKERFGTDYLHLGGAGRYTGLEGIALFYRDIGEKLGLLDEMEPLIAAETEKALAQTETARRTLADYRCALVCRGLQTAPLRLKLYASLGLPISHICLILTPEMRREMALTPELEAQLMDRIQDAAGLYAGGSPILLNPGEAELREVFAVVDAVVGTGDVTLEGLGAPLIPAMSETVSLSFESYVRNVFRLCDRLSARTARDELILNRMPFQTRYYPLYDGSESLWAKEMWERMWLYRKEDVQ</sequence>
<evidence type="ECO:0000259" key="1">
    <source>
        <dbReference type="Pfam" id="PF00148"/>
    </source>
</evidence>
<organism evidence="2 3">
    <name type="scientific">Intestinimonas butyriciproducens</name>
    <dbReference type="NCBI Taxonomy" id="1297617"/>
    <lineage>
        <taxon>Bacteria</taxon>
        <taxon>Bacillati</taxon>
        <taxon>Bacillota</taxon>
        <taxon>Clostridia</taxon>
        <taxon>Eubacteriales</taxon>
        <taxon>Intestinimonas</taxon>
    </lineage>
</organism>
<feature type="domain" description="Nitrogenase/oxidoreductase component 1" evidence="1">
    <location>
        <begin position="41"/>
        <end position="355"/>
    </location>
</feature>